<evidence type="ECO:0000256" key="5">
    <source>
        <dbReference type="ARBA" id="ARBA00022692"/>
    </source>
</evidence>
<evidence type="ECO:0000256" key="6">
    <source>
        <dbReference type="ARBA" id="ARBA00022968"/>
    </source>
</evidence>
<comment type="similarity">
    <text evidence="2">Belongs to the MNN1/MNT family.</text>
</comment>
<evidence type="ECO:0000256" key="7">
    <source>
        <dbReference type="ARBA" id="ARBA00022989"/>
    </source>
</evidence>
<dbReference type="GO" id="GO:0005794">
    <property type="term" value="C:Golgi apparatus"/>
    <property type="evidence" value="ECO:0007669"/>
    <property type="project" value="TreeGrafter"/>
</dbReference>
<reference evidence="10 11" key="1">
    <citation type="submission" date="2020-11" db="EMBL/GenBank/DDBJ databases">
        <title>Kefir isolates.</title>
        <authorList>
            <person name="Marcisauskas S."/>
            <person name="Kim Y."/>
            <person name="Blasche S."/>
        </authorList>
    </citation>
    <scope>NUCLEOTIDE SEQUENCE [LARGE SCALE GENOMIC DNA]</scope>
    <source>
        <strain evidence="10 11">OG2</strain>
    </source>
</reference>
<dbReference type="InterPro" id="IPR029044">
    <property type="entry name" value="Nucleotide-diphossugar_trans"/>
</dbReference>
<keyword evidence="7" id="KW-1133">Transmembrane helix</keyword>
<protein>
    <recommendedName>
        <fullName evidence="12">Glycosyltransferase family 71 protein</fullName>
    </recommendedName>
</protein>
<comment type="subcellular location">
    <subcellularLocation>
        <location evidence="1">Membrane</location>
        <topology evidence="1">Single-pass type II membrane protein</topology>
    </subcellularLocation>
</comment>
<name>A0A9P6WG74_MAUEX</name>
<dbReference type="GO" id="GO:0006493">
    <property type="term" value="P:protein O-linked glycosylation"/>
    <property type="evidence" value="ECO:0007669"/>
    <property type="project" value="TreeGrafter"/>
</dbReference>
<dbReference type="EMBL" id="PUHR01000008">
    <property type="protein sequence ID" value="KAG0671795.1"/>
    <property type="molecule type" value="Genomic_DNA"/>
</dbReference>
<comment type="caution">
    <text evidence="10">The sequence shown here is derived from an EMBL/GenBank/DDBJ whole genome shotgun (WGS) entry which is preliminary data.</text>
</comment>
<dbReference type="GO" id="GO:0016020">
    <property type="term" value="C:membrane"/>
    <property type="evidence" value="ECO:0007669"/>
    <property type="project" value="UniProtKB-SubCell"/>
</dbReference>
<evidence type="ECO:0000256" key="3">
    <source>
        <dbReference type="ARBA" id="ARBA00022676"/>
    </source>
</evidence>
<dbReference type="GO" id="GO:0000033">
    <property type="term" value="F:alpha-1,3-mannosyltransferase activity"/>
    <property type="evidence" value="ECO:0007669"/>
    <property type="project" value="TreeGrafter"/>
</dbReference>
<dbReference type="AlphaFoldDB" id="A0A9P6WG74"/>
<keyword evidence="3" id="KW-0328">Glycosyltransferase</keyword>
<evidence type="ECO:0000313" key="11">
    <source>
        <dbReference type="Proteomes" id="UP000750334"/>
    </source>
</evidence>
<evidence type="ECO:0000256" key="2">
    <source>
        <dbReference type="ARBA" id="ARBA00009105"/>
    </source>
</evidence>
<proteinExistence type="inferred from homology"/>
<accession>A0A9P6WG74</accession>
<dbReference type="PANTHER" id="PTHR31392:SF1">
    <property type="entry name" value="ALPHA-1,3-MANNOSYLTRANSFERASE MNN1-RELATED"/>
    <property type="match status" value="1"/>
</dbReference>
<keyword evidence="6" id="KW-0735">Signal-anchor</keyword>
<dbReference type="Pfam" id="PF11051">
    <property type="entry name" value="Mannosyl_trans3"/>
    <property type="match status" value="2"/>
</dbReference>
<dbReference type="Proteomes" id="UP000750334">
    <property type="component" value="Unassembled WGS sequence"/>
</dbReference>
<dbReference type="PANTHER" id="PTHR31392">
    <property type="entry name" value="ALPHA-1,3-MANNOSYLTRANSFERASE MNN1-RELATED"/>
    <property type="match status" value="1"/>
</dbReference>
<evidence type="ECO:0000256" key="9">
    <source>
        <dbReference type="ARBA" id="ARBA00023180"/>
    </source>
</evidence>
<keyword evidence="9" id="KW-0325">Glycoprotein</keyword>
<keyword evidence="11" id="KW-1185">Reference proteome</keyword>
<dbReference type="OrthoDB" id="430354at2759"/>
<evidence type="ECO:0000256" key="1">
    <source>
        <dbReference type="ARBA" id="ARBA00004606"/>
    </source>
</evidence>
<evidence type="ECO:0000256" key="8">
    <source>
        <dbReference type="ARBA" id="ARBA00023136"/>
    </source>
</evidence>
<sequence>MFLYKKKRIILLLILIFLLIGSFKLFHFSSSPVPYITTSENIVHTNTFRNGGFKNGYYIEPEIIENTLGIELKKTHSSYSVFTDDLNGQLHSLSTAEKCRVLARTTLLGDGPLEESTTDEALARNVERFRIYNYCFLKGNIKLTDILPDDSIIQLTTTLFPYMNTEILLNKESSNLIQKYDIMTKQEISIQFHYNHVNLFQSWVEKGNGKGIITTMAAKEFDFFLRLVKVLDKLDNRLPIQIVVTTQEDYTNFKRLLGVNLQHSKQDIQIINVSYILNEEFVKKKISGYLNKWIATLFNTFEESIFIDADVSHCRNTFFNLEPTTWESEMIGTKWLFDLEFSSSNSDFDGFSTEQSIHNSFFNDGIMHQIDSGVVIMRKTIENYSSLLLSLQLNMADVLNDCVHGDKEYFWLGPLISGNKYNIDPTSCGAVGSIYEETVENTNTKRIGICSTQIGHCDFNNSLLWLNGGAKLCKNPNAAMNDFERYPEFMTQRYKNVDHLSEIYNTRLFIDGVVIPDIQKESMQWMQTRECSQYRFCATIDIPKDNPNIASGNVIRFDQEEIASYNEISALWSEDISE</sequence>
<evidence type="ECO:0000313" key="10">
    <source>
        <dbReference type="EMBL" id="KAG0671795.1"/>
    </source>
</evidence>
<keyword evidence="4" id="KW-0808">Transferase</keyword>
<keyword evidence="5" id="KW-0812">Transmembrane</keyword>
<keyword evidence="8" id="KW-0472">Membrane</keyword>
<organism evidence="10 11">
    <name type="scientific">Maudiozyma exigua</name>
    <name type="common">Yeast</name>
    <name type="synonym">Kazachstania exigua</name>
    <dbReference type="NCBI Taxonomy" id="34358"/>
    <lineage>
        <taxon>Eukaryota</taxon>
        <taxon>Fungi</taxon>
        <taxon>Dikarya</taxon>
        <taxon>Ascomycota</taxon>
        <taxon>Saccharomycotina</taxon>
        <taxon>Saccharomycetes</taxon>
        <taxon>Saccharomycetales</taxon>
        <taxon>Saccharomycetaceae</taxon>
        <taxon>Maudiozyma</taxon>
    </lineage>
</organism>
<gene>
    <name evidence="10" type="ORF">C6P45_005060</name>
</gene>
<evidence type="ECO:0008006" key="12">
    <source>
        <dbReference type="Google" id="ProtNLM"/>
    </source>
</evidence>
<dbReference type="SUPFAM" id="SSF53448">
    <property type="entry name" value="Nucleotide-diphospho-sugar transferases"/>
    <property type="match status" value="1"/>
</dbReference>
<evidence type="ECO:0000256" key="4">
    <source>
        <dbReference type="ARBA" id="ARBA00022679"/>
    </source>
</evidence>
<dbReference type="InterPro" id="IPR022751">
    <property type="entry name" value="Alpha_mannosyltransferase"/>
</dbReference>